<dbReference type="EMBL" id="CP017415">
    <property type="protein sequence ID" value="AOU98554.1"/>
    <property type="molecule type" value="Genomic_DNA"/>
</dbReference>
<dbReference type="RefSeq" id="WP_070078914.1">
    <property type="nucleotide sequence ID" value="NZ_CP017415.1"/>
</dbReference>
<accession>A0A1D8IQ88</accession>
<dbReference type="KEGG" id="aprs:BI364_11845"/>
<keyword evidence="2" id="KW-1185">Reference proteome</keyword>
<protein>
    <submittedName>
        <fullName evidence="1">Uncharacterized protein</fullName>
    </submittedName>
</protein>
<sequence length="225" mass="24369">MLRNSLLIVFLLLALALGVASWFGRGGGARETGDLPWQVVILPDGASRIFGVTLGRTTARELNARLRNIPRVALFVAPDGRMSLEAYYGTISLGMFEARLDVTLGASRVALIAMAARAVGRQPTATGAWRLALTETDTLRAYGLPITGITYVPRVRYDEDLVLKSFGSPVERVAVSDGQVYWLYPQRGLALLRGRDGHAVLYYVAPSAFAGVRTRIDGMGMVQGN</sequence>
<reference evidence="2" key="1">
    <citation type="submission" date="2016-09" db="EMBL/GenBank/DDBJ databases">
        <title>Acidihalobacter prosperus F5.</title>
        <authorList>
            <person name="Khaleque H.N."/>
            <person name="Ramsay J.P."/>
            <person name="Kaksonen A.H."/>
            <person name="Boxall N.J."/>
            <person name="Watkin E.L.J."/>
        </authorList>
    </citation>
    <scope>NUCLEOTIDE SEQUENCE [LARGE SCALE GENOMIC DNA]</scope>
    <source>
        <strain evidence="2">F5</strain>
    </source>
</reference>
<proteinExistence type="predicted"/>
<evidence type="ECO:0000313" key="1">
    <source>
        <dbReference type="EMBL" id="AOU98554.1"/>
    </source>
</evidence>
<organism evidence="1 2">
    <name type="scientific">Acidihalobacter yilgarnensis</name>
    <dbReference type="NCBI Taxonomy" id="2819280"/>
    <lineage>
        <taxon>Bacteria</taxon>
        <taxon>Pseudomonadati</taxon>
        <taxon>Pseudomonadota</taxon>
        <taxon>Gammaproteobacteria</taxon>
        <taxon>Chromatiales</taxon>
        <taxon>Ectothiorhodospiraceae</taxon>
        <taxon>Acidihalobacter</taxon>
    </lineage>
</organism>
<evidence type="ECO:0000313" key="2">
    <source>
        <dbReference type="Proteomes" id="UP000095401"/>
    </source>
</evidence>
<dbReference type="AlphaFoldDB" id="A0A1D8IQ88"/>
<dbReference type="Proteomes" id="UP000095401">
    <property type="component" value="Chromosome"/>
</dbReference>
<name>A0A1D8IQ88_9GAMM</name>
<gene>
    <name evidence="1" type="ORF">BI364_11845</name>
</gene>